<evidence type="ECO:0000313" key="5">
    <source>
        <dbReference type="Proteomes" id="UP000406184"/>
    </source>
</evidence>
<evidence type="ECO:0000313" key="3">
    <source>
        <dbReference type="EMBL" id="VUX15335.1"/>
    </source>
</evidence>
<reference evidence="3 5" key="2">
    <citation type="submission" date="2019-07" db="EMBL/GenBank/DDBJ databases">
        <authorList>
            <person name="Hibberd C M."/>
            <person name="Gehrig L. J."/>
            <person name="Chang H.-W."/>
            <person name="Venkatesh S."/>
        </authorList>
    </citation>
    <scope>NUCLEOTIDE SEQUENCE [LARGE SCALE GENOMIC DNA]</scope>
    <source>
        <strain evidence="3">Faecalibacterium_prausnitzii_JG_BgPS064</strain>
    </source>
</reference>
<dbReference type="Proteomes" id="UP000251144">
    <property type="component" value="Unassembled WGS sequence"/>
</dbReference>
<name>A0A329TLN1_9FIRM</name>
<gene>
    <name evidence="2" type="ORF">C4N26_13905</name>
    <name evidence="3" type="ORF">FPPS064S07_01089</name>
</gene>
<organism evidence="2 4">
    <name type="scientific">Faecalibacterium prausnitzii</name>
    <dbReference type="NCBI Taxonomy" id="853"/>
    <lineage>
        <taxon>Bacteria</taxon>
        <taxon>Bacillati</taxon>
        <taxon>Bacillota</taxon>
        <taxon>Clostridia</taxon>
        <taxon>Eubacteriales</taxon>
        <taxon>Oscillospiraceae</taxon>
        <taxon>Faecalibacterium</taxon>
    </lineage>
</organism>
<dbReference type="OrthoDB" id="1856092at2"/>
<evidence type="ECO:0000256" key="1">
    <source>
        <dbReference type="SAM" id="MobiDB-lite"/>
    </source>
</evidence>
<keyword evidence="5" id="KW-1185">Reference proteome</keyword>
<dbReference type="EMBL" id="PRLB01000019">
    <property type="protein sequence ID" value="RAW50691.1"/>
    <property type="molecule type" value="Genomic_DNA"/>
</dbReference>
<proteinExistence type="predicted"/>
<protein>
    <submittedName>
        <fullName evidence="2">Uncharacterized protein</fullName>
    </submittedName>
</protein>
<sequence>MIFVPLLHYFKCKNQYSGSEDGMRYLLSPGKRSVPDPDGGEGAQKEEAILTVDIWPDPWALDRTDPALRRQMVFPLTDEGRAAAAEYLSSAYSADLALWKQRPSILDCEPWSPPPKDEDAESGESK</sequence>
<dbReference type="AlphaFoldDB" id="A0A329TLN1"/>
<evidence type="ECO:0000313" key="2">
    <source>
        <dbReference type="EMBL" id="RAW50691.1"/>
    </source>
</evidence>
<reference evidence="2 4" key="1">
    <citation type="submission" date="2018-02" db="EMBL/GenBank/DDBJ databases">
        <title>Complete genome sequencing of Faecalibacterium prausnitzii strains isolated from the human gut.</title>
        <authorList>
            <person name="Fitzgerald B.C."/>
            <person name="Shkoporov A.N."/>
            <person name="Ross P.R."/>
            <person name="Hill C."/>
        </authorList>
    </citation>
    <scope>NUCLEOTIDE SEQUENCE [LARGE SCALE GENOMIC DNA]</scope>
    <source>
        <strain evidence="2 4">APC942/32-1</strain>
    </source>
</reference>
<feature type="region of interest" description="Disordered" evidence="1">
    <location>
        <begin position="105"/>
        <end position="126"/>
    </location>
</feature>
<dbReference type="RefSeq" id="WP_158399273.1">
    <property type="nucleotide sequence ID" value="NZ_CABHMY010000122.1"/>
</dbReference>
<evidence type="ECO:0000313" key="4">
    <source>
        <dbReference type="Proteomes" id="UP000251144"/>
    </source>
</evidence>
<dbReference type="EMBL" id="CABHMY010000122">
    <property type="protein sequence ID" value="VUX15335.1"/>
    <property type="molecule type" value="Genomic_DNA"/>
</dbReference>
<dbReference type="Proteomes" id="UP000406184">
    <property type="component" value="Unassembled WGS sequence"/>
</dbReference>
<accession>A0A329TLN1</accession>